<evidence type="ECO:0000313" key="2">
    <source>
        <dbReference type="EMBL" id="GGC47252.1"/>
    </source>
</evidence>
<proteinExistence type="predicted"/>
<accession>A0A830E6K6</accession>
<protein>
    <submittedName>
        <fullName evidence="2">Uncharacterized protein</fullName>
    </submittedName>
</protein>
<feature type="region of interest" description="Disordered" evidence="1">
    <location>
        <begin position="17"/>
        <end position="39"/>
    </location>
</feature>
<organism evidence="2 3">
    <name type="scientific">Haloferax sulfurifontis</name>
    <dbReference type="NCBI Taxonomy" id="255616"/>
    <lineage>
        <taxon>Archaea</taxon>
        <taxon>Methanobacteriati</taxon>
        <taxon>Methanobacteriota</taxon>
        <taxon>Stenosarchaea group</taxon>
        <taxon>Halobacteria</taxon>
        <taxon>Halobacteriales</taxon>
        <taxon>Haloferacaceae</taxon>
        <taxon>Haloferax</taxon>
    </lineage>
</organism>
<gene>
    <name evidence="2" type="ORF">GCM10007209_06120</name>
</gene>
<dbReference type="AlphaFoldDB" id="A0A830E6K6"/>
<name>A0A830E6K6_9EURY</name>
<feature type="compositionally biased region" description="Basic and acidic residues" evidence="1">
    <location>
        <begin position="26"/>
        <end position="37"/>
    </location>
</feature>
<dbReference type="EMBL" id="BMCI01000001">
    <property type="protein sequence ID" value="GGC47252.1"/>
    <property type="molecule type" value="Genomic_DNA"/>
</dbReference>
<sequence>MPVALLAPASATHFKRRVSASDCGQESERGEYEHARAADATQSDADSRFIRGIDRFSRSTRLWIRSVRVDSNWR</sequence>
<evidence type="ECO:0000313" key="3">
    <source>
        <dbReference type="Proteomes" id="UP000646833"/>
    </source>
</evidence>
<comment type="caution">
    <text evidence="2">The sequence shown here is derived from an EMBL/GenBank/DDBJ whole genome shotgun (WGS) entry which is preliminary data.</text>
</comment>
<reference evidence="2" key="2">
    <citation type="submission" date="2020-09" db="EMBL/GenBank/DDBJ databases">
        <authorList>
            <person name="Sun Q."/>
            <person name="Sedlacek I."/>
        </authorList>
    </citation>
    <scope>NUCLEOTIDE SEQUENCE</scope>
    <source>
        <strain evidence="2">CCM 7217</strain>
    </source>
</reference>
<evidence type="ECO:0000256" key="1">
    <source>
        <dbReference type="SAM" id="MobiDB-lite"/>
    </source>
</evidence>
<reference evidence="2" key="1">
    <citation type="journal article" date="2014" name="Int. J. Syst. Evol. Microbiol.">
        <title>Complete genome sequence of Corynebacterium casei LMG S-19264T (=DSM 44701T), isolated from a smear-ripened cheese.</title>
        <authorList>
            <consortium name="US DOE Joint Genome Institute (JGI-PGF)"/>
            <person name="Walter F."/>
            <person name="Albersmeier A."/>
            <person name="Kalinowski J."/>
            <person name="Ruckert C."/>
        </authorList>
    </citation>
    <scope>NUCLEOTIDE SEQUENCE</scope>
    <source>
        <strain evidence="2">CCM 7217</strain>
    </source>
</reference>
<dbReference type="Proteomes" id="UP000646833">
    <property type="component" value="Unassembled WGS sequence"/>
</dbReference>